<gene>
    <name evidence="7" type="ORF">SAMN05216463_11223</name>
</gene>
<accession>A0A1M6VAS5</accession>
<dbReference type="GO" id="GO:0008810">
    <property type="term" value="F:cellulase activity"/>
    <property type="evidence" value="ECO:0007669"/>
    <property type="project" value="InterPro"/>
</dbReference>
<feature type="domain" description="Glycoside hydrolase family 9" evidence="4">
    <location>
        <begin position="512"/>
        <end position="927"/>
    </location>
</feature>
<dbReference type="CDD" id="cd02850">
    <property type="entry name" value="E_set_Cellulase_N"/>
    <property type="match status" value="1"/>
</dbReference>
<dbReference type="AlphaFoldDB" id="A0A1M6VAS5"/>
<dbReference type="InterPro" id="IPR008928">
    <property type="entry name" value="6-hairpin_glycosidase_sf"/>
</dbReference>
<dbReference type="SUPFAM" id="SSF52317">
    <property type="entry name" value="Class I glutamine amidotransferase-like"/>
    <property type="match status" value="1"/>
</dbReference>
<dbReference type="InterPro" id="IPR029010">
    <property type="entry name" value="ThuA-like"/>
</dbReference>
<dbReference type="Proteomes" id="UP000184130">
    <property type="component" value="Unassembled WGS sequence"/>
</dbReference>
<keyword evidence="3" id="KW-0624">Polysaccharide degradation</keyword>
<feature type="domain" description="ThuA-like" evidence="6">
    <location>
        <begin position="24"/>
        <end position="245"/>
    </location>
</feature>
<dbReference type="EMBL" id="FRBD01000012">
    <property type="protein sequence ID" value="SHK78592.1"/>
    <property type="molecule type" value="Genomic_DNA"/>
</dbReference>
<evidence type="ECO:0000256" key="2">
    <source>
        <dbReference type="ARBA" id="ARBA00023277"/>
    </source>
</evidence>
<comment type="similarity">
    <text evidence="1">Belongs to the glycosyl hydrolase 9 (cellulase E) family.</text>
</comment>
<evidence type="ECO:0000313" key="8">
    <source>
        <dbReference type="Proteomes" id="UP000184130"/>
    </source>
</evidence>
<sequence>MEKKLWVVLLLLCFVVKILANPQRVLVITELGGQHAEFTQRGLRWLNQQAELQNFSVREINDCRELKAGEITEYDLIVQLNYPPYVWSDASVKDFEKTVDEGKVAWIGFHHASLLGEFDGYGMWQWFSDFLGGIRFQNYIAERADGEVTVEDPGHPVMLGVHPKFIIREDEWYTYDKTPRPQVHVLASVNEDSYQPTSKVRMGDHPVIWTNPKKAARNVYFQIGHSGSLFDNPDFVKMFLNAILWGLNRPMKCYDDASLEAGLKVQPVMASKQIRDHLTLSVPMSTGKRATGQPDDPDYAIYGTASITLPLKNRNLEKWNRLSFDVRTDLDAGVANVNVALETKRNSGLGAHLVNVKGNDWQHVVYQIAELPRKDVSAIRLYTDIKGKNISQKDSIHYEIRNLQLERVAQPEPVSGWQVVPGQIAYSMSGYLPHGNKTAVVTGIGGNFQLIDELTHQVVYEGTTMMPETTLDGRLSVLDFSDFKQEGIYSLTLDTLHTLPFSISSHCMDGTMWKMLNFIRCQRCGDVVPGIHGKCHTDVFCDYNGRQISYGGGWHDAGDLSQQTLQTGDVVYALLETYQACKQNQPQLAAQLKEEALYGLRQLVNTRLGNGWRASSIGLLHWTDGVTGTADDIHSVRKQHNAFDNYLYAAYEAYAAMVLQDSNLRKVAIEDFGFADEQFLREGIDSFKIVMEHVYNTSDATWMAAASWSASMLYELTGEASYAEKAARYMAYTLDCQEQTGHYAGFFYRDKSRRAIIHYIHQSREQLPIQALVALCKTQPTHADFIRWKNAIELYGHYLKQIVASTQPYGMAPSGIYKKNEYEDKDGFYRLHLWVPENAPELYNLQLQEGIQMDDNHYIRRFPVWFSIFNGNEALILSTGKAAALCGKYLNDDTLLNIGREQLYWTVGKNPLCQSLIYGEGHRYPSQDSFSSGEIVGEIPVGIRSLGNTDVPYFPMTNNACYKEVWLTSAGKWLSLIADLMSL</sequence>
<dbReference type="InterPro" id="IPR001701">
    <property type="entry name" value="Glyco_hydro_9"/>
</dbReference>
<dbReference type="InterPro" id="IPR004197">
    <property type="entry name" value="Cellulase_Ig-like"/>
</dbReference>
<dbReference type="InterPro" id="IPR013783">
    <property type="entry name" value="Ig-like_fold"/>
</dbReference>
<evidence type="ECO:0000256" key="3">
    <source>
        <dbReference type="ARBA" id="ARBA00023326"/>
    </source>
</evidence>
<dbReference type="InterPro" id="IPR012341">
    <property type="entry name" value="6hp_glycosidase-like_sf"/>
</dbReference>
<organism evidence="7 8">
    <name type="scientific">Xylanibacter ruminicola</name>
    <name type="common">Prevotella ruminicola</name>
    <dbReference type="NCBI Taxonomy" id="839"/>
    <lineage>
        <taxon>Bacteria</taxon>
        <taxon>Pseudomonadati</taxon>
        <taxon>Bacteroidota</taxon>
        <taxon>Bacteroidia</taxon>
        <taxon>Bacteroidales</taxon>
        <taxon>Prevotellaceae</taxon>
        <taxon>Xylanibacter</taxon>
    </lineage>
</organism>
<dbReference type="Pfam" id="PF02927">
    <property type="entry name" value="CelD_N"/>
    <property type="match status" value="1"/>
</dbReference>
<dbReference type="Gene3D" id="1.50.10.10">
    <property type="match status" value="1"/>
</dbReference>
<dbReference type="InterPro" id="IPR014756">
    <property type="entry name" value="Ig_E-set"/>
</dbReference>
<dbReference type="Pfam" id="PF06283">
    <property type="entry name" value="ThuA"/>
    <property type="match status" value="1"/>
</dbReference>
<evidence type="ECO:0000313" key="7">
    <source>
        <dbReference type="EMBL" id="SHK78592.1"/>
    </source>
</evidence>
<dbReference type="Gene3D" id="3.40.50.880">
    <property type="match status" value="1"/>
</dbReference>
<dbReference type="SUPFAM" id="SSF48208">
    <property type="entry name" value="Six-hairpin glycosidases"/>
    <property type="match status" value="1"/>
</dbReference>
<evidence type="ECO:0000259" key="5">
    <source>
        <dbReference type="Pfam" id="PF02927"/>
    </source>
</evidence>
<evidence type="ECO:0000259" key="6">
    <source>
        <dbReference type="Pfam" id="PF06283"/>
    </source>
</evidence>
<evidence type="ECO:0000256" key="1">
    <source>
        <dbReference type="ARBA" id="ARBA00007072"/>
    </source>
</evidence>
<dbReference type="GO" id="GO:0000272">
    <property type="term" value="P:polysaccharide catabolic process"/>
    <property type="evidence" value="ECO:0007669"/>
    <property type="project" value="UniProtKB-KW"/>
</dbReference>
<protein>
    <submittedName>
        <fullName evidence="7">N-terminal ig-like domain of cellulase</fullName>
    </submittedName>
</protein>
<dbReference type="PANTHER" id="PTHR40469">
    <property type="entry name" value="SECRETED GLYCOSYL HYDROLASE"/>
    <property type="match status" value="1"/>
</dbReference>
<evidence type="ECO:0000259" key="4">
    <source>
        <dbReference type="Pfam" id="PF00759"/>
    </source>
</evidence>
<dbReference type="InterPro" id="IPR029062">
    <property type="entry name" value="Class_I_gatase-like"/>
</dbReference>
<name>A0A1M6VAS5_XYLRU</name>
<dbReference type="SUPFAM" id="SSF81296">
    <property type="entry name" value="E set domains"/>
    <property type="match status" value="1"/>
</dbReference>
<keyword evidence="2" id="KW-0119">Carbohydrate metabolism</keyword>
<dbReference type="Gene3D" id="2.60.40.10">
    <property type="entry name" value="Immunoglobulins"/>
    <property type="match status" value="1"/>
</dbReference>
<dbReference type="PANTHER" id="PTHR40469:SF2">
    <property type="entry name" value="GALACTOSE-BINDING DOMAIN-LIKE SUPERFAMILY PROTEIN"/>
    <property type="match status" value="1"/>
</dbReference>
<feature type="domain" description="Cellulase Ig-like" evidence="5">
    <location>
        <begin position="429"/>
        <end position="495"/>
    </location>
</feature>
<dbReference type="Pfam" id="PF00759">
    <property type="entry name" value="Glyco_hydro_9"/>
    <property type="match status" value="1"/>
</dbReference>
<reference evidence="7 8" key="1">
    <citation type="submission" date="2016-11" db="EMBL/GenBank/DDBJ databases">
        <authorList>
            <person name="Jaros S."/>
            <person name="Januszkiewicz K."/>
            <person name="Wedrychowicz H."/>
        </authorList>
    </citation>
    <scope>NUCLEOTIDE SEQUENCE [LARGE SCALE GENOMIC DNA]</scope>
    <source>
        <strain evidence="7 8">KHT3</strain>
    </source>
</reference>
<proteinExistence type="inferred from homology"/>